<reference evidence="2 3" key="1">
    <citation type="journal article" date="2020" name="Phytopathology">
        <title>Genome Sequence Resources of Colletotrichum truncatum, C. plurivorum, C. musicola, and C. sojae: Four Species Pathogenic to Soybean (Glycine max).</title>
        <authorList>
            <person name="Rogerio F."/>
            <person name="Boufleur T.R."/>
            <person name="Ciampi-Guillardi M."/>
            <person name="Sukno S.A."/>
            <person name="Thon M.R."/>
            <person name="Massola Junior N.S."/>
            <person name="Baroncelli R."/>
        </authorList>
    </citation>
    <scope>NUCLEOTIDE SEQUENCE [LARGE SCALE GENOMIC DNA]</scope>
    <source>
        <strain evidence="2 3">LFN0009</strain>
    </source>
</reference>
<keyword evidence="3" id="KW-1185">Reference proteome</keyword>
<gene>
    <name evidence="2" type="ORF">CSOJ01_15157</name>
</gene>
<organism evidence="2 3">
    <name type="scientific">Colletotrichum sojae</name>
    <dbReference type="NCBI Taxonomy" id="2175907"/>
    <lineage>
        <taxon>Eukaryota</taxon>
        <taxon>Fungi</taxon>
        <taxon>Dikarya</taxon>
        <taxon>Ascomycota</taxon>
        <taxon>Pezizomycotina</taxon>
        <taxon>Sordariomycetes</taxon>
        <taxon>Hypocreomycetidae</taxon>
        <taxon>Glomerellales</taxon>
        <taxon>Glomerellaceae</taxon>
        <taxon>Colletotrichum</taxon>
        <taxon>Colletotrichum orchidearum species complex</taxon>
    </lineage>
</organism>
<sequence length="128" mass="13847">MLLHLAGLGASVTPLLLPARPTLDAWKQLAGVALSNGDAMHQAINIAQQKFANGQAYEETLQLVSYFLALQFQKPRDDAIAMLRANNPILAAHCSVEIEDMPPMRPTRHSSSATTGEQEADNNAIVEL</sequence>
<dbReference type="EMBL" id="WIGN01000586">
    <property type="protein sequence ID" value="KAF6787867.1"/>
    <property type="molecule type" value="Genomic_DNA"/>
</dbReference>
<proteinExistence type="predicted"/>
<feature type="region of interest" description="Disordered" evidence="1">
    <location>
        <begin position="101"/>
        <end position="128"/>
    </location>
</feature>
<evidence type="ECO:0000256" key="1">
    <source>
        <dbReference type="SAM" id="MobiDB-lite"/>
    </source>
</evidence>
<protein>
    <submittedName>
        <fullName evidence="2">Uncharacterized protein</fullName>
    </submittedName>
</protein>
<accession>A0A8H6IN22</accession>
<evidence type="ECO:0000313" key="2">
    <source>
        <dbReference type="EMBL" id="KAF6787867.1"/>
    </source>
</evidence>
<evidence type="ECO:0000313" key="3">
    <source>
        <dbReference type="Proteomes" id="UP000652219"/>
    </source>
</evidence>
<comment type="caution">
    <text evidence="2">The sequence shown here is derived from an EMBL/GenBank/DDBJ whole genome shotgun (WGS) entry which is preliminary data.</text>
</comment>
<dbReference type="Proteomes" id="UP000652219">
    <property type="component" value="Unassembled WGS sequence"/>
</dbReference>
<dbReference type="AlphaFoldDB" id="A0A8H6IN22"/>
<name>A0A8H6IN22_9PEZI</name>